<dbReference type="PANTHER" id="PTHR45806">
    <property type="entry name" value="SYNAPTOBREVIN HOMOLOG YKT6"/>
    <property type="match status" value="1"/>
</dbReference>
<evidence type="ECO:0000256" key="1">
    <source>
        <dbReference type="ARBA" id="ARBA00004444"/>
    </source>
</evidence>
<evidence type="ECO:0000256" key="7">
    <source>
        <dbReference type="ARBA" id="ARBA00023289"/>
    </source>
</evidence>
<dbReference type="SUPFAM" id="SSF64356">
    <property type="entry name" value="SNARE-like"/>
    <property type="match status" value="1"/>
</dbReference>
<dbReference type="PANTHER" id="PTHR45806:SF1">
    <property type="entry name" value="SYNAPTOBREVIN HOMOLOG YKT6"/>
    <property type="match status" value="1"/>
</dbReference>
<feature type="domain" description="Longin" evidence="11">
    <location>
        <begin position="8"/>
        <end position="101"/>
    </location>
</feature>
<evidence type="ECO:0000256" key="2">
    <source>
        <dbReference type="ARBA" id="ARBA00008025"/>
    </source>
</evidence>
<protein>
    <submittedName>
        <fullName evidence="13">Synaptobrevin-like protein YKT6</fullName>
    </submittedName>
</protein>
<dbReference type="CDD" id="cd15867">
    <property type="entry name" value="R-SNARE_YKT6"/>
    <property type="match status" value="1"/>
</dbReference>
<evidence type="ECO:0000256" key="6">
    <source>
        <dbReference type="ARBA" id="ARBA00023288"/>
    </source>
</evidence>
<dbReference type="InterPro" id="IPR011012">
    <property type="entry name" value="Longin-like_dom_sf"/>
</dbReference>
<evidence type="ECO:0000256" key="4">
    <source>
        <dbReference type="ARBA" id="ARBA00023136"/>
    </source>
</evidence>
<dbReference type="Gene3D" id="1.20.5.110">
    <property type="match status" value="1"/>
</dbReference>
<keyword evidence="10" id="KW-0175">Coiled coil</keyword>
<dbReference type="AlphaFoldDB" id="A0A0V1DAM9"/>
<dbReference type="GO" id="GO:0030659">
    <property type="term" value="C:cytoplasmic vesicle membrane"/>
    <property type="evidence" value="ECO:0007669"/>
    <property type="project" value="UniProtKB-SubCell"/>
</dbReference>
<keyword evidence="4" id="KW-0472">Membrane</keyword>
<name>A0A0V1DAM9_TRIBR</name>
<dbReference type="STRING" id="45882.A0A0V1DAM9"/>
<dbReference type="Pfam" id="PF00957">
    <property type="entry name" value="Synaptobrevin"/>
    <property type="match status" value="1"/>
</dbReference>
<organism evidence="13 14">
    <name type="scientific">Trichinella britovi</name>
    <name type="common">Parasitic roundworm</name>
    <dbReference type="NCBI Taxonomy" id="45882"/>
    <lineage>
        <taxon>Eukaryota</taxon>
        <taxon>Metazoa</taxon>
        <taxon>Ecdysozoa</taxon>
        <taxon>Nematoda</taxon>
        <taxon>Enoplea</taxon>
        <taxon>Dorylaimia</taxon>
        <taxon>Trichinellida</taxon>
        <taxon>Trichinellidae</taxon>
        <taxon>Trichinella</taxon>
    </lineage>
</organism>
<comment type="subcellular location">
    <subcellularLocation>
        <location evidence="9">Cytoplasmic vesicle membrane</location>
        <topology evidence="9">Lipid-anchor</topology>
        <orientation evidence="9">Cytoplasmic side</orientation>
    </subcellularLocation>
    <subcellularLocation>
        <location evidence="1">Golgi apparatus membrane</location>
        <topology evidence="1">Lipid-anchor</topology>
        <orientation evidence="1">Cytoplasmic side</orientation>
    </subcellularLocation>
</comment>
<dbReference type="SUPFAM" id="SSF58038">
    <property type="entry name" value="SNARE fusion complex"/>
    <property type="match status" value="1"/>
</dbReference>
<keyword evidence="7" id="KW-0636">Prenylation</keyword>
<dbReference type="FunFam" id="1.20.5.110:FF:000020">
    <property type="entry name" value="synaptobrevin homolog YKT6"/>
    <property type="match status" value="1"/>
</dbReference>
<dbReference type="GO" id="GO:0000139">
    <property type="term" value="C:Golgi membrane"/>
    <property type="evidence" value="ECO:0007669"/>
    <property type="project" value="UniProtKB-SubCell"/>
</dbReference>
<gene>
    <name evidence="13" type="primary">Ykt6</name>
    <name evidence="13" type="ORF">T03_9443</name>
</gene>
<evidence type="ECO:0000259" key="11">
    <source>
        <dbReference type="PROSITE" id="PS50859"/>
    </source>
</evidence>
<dbReference type="InterPro" id="IPR042855">
    <property type="entry name" value="V_SNARE_CC"/>
</dbReference>
<dbReference type="SMART" id="SM01270">
    <property type="entry name" value="Longin"/>
    <property type="match status" value="1"/>
</dbReference>
<evidence type="ECO:0000256" key="9">
    <source>
        <dbReference type="ARBA" id="ARBA00025701"/>
    </source>
</evidence>
<feature type="non-terminal residue" evidence="13">
    <location>
        <position position="224"/>
    </location>
</feature>
<dbReference type="GO" id="GO:0006888">
    <property type="term" value="P:endoplasmic reticulum to Golgi vesicle-mediated transport"/>
    <property type="evidence" value="ECO:0007669"/>
    <property type="project" value="TreeGrafter"/>
</dbReference>
<dbReference type="OMA" id="HYIGIIR"/>
<evidence type="ECO:0000313" key="14">
    <source>
        <dbReference type="Proteomes" id="UP000054653"/>
    </source>
</evidence>
<dbReference type="Gene3D" id="3.30.450.50">
    <property type="entry name" value="Longin domain"/>
    <property type="match status" value="1"/>
</dbReference>
<comment type="function">
    <text evidence="8">Vesicular soluble NSF attachment protein receptor (v-SNARE) mediating vesicle docking and fusion to a specific acceptor cellular compartment. Functions in endoplasmic reticulum to Golgi transport; as part of a SNARE complex composed of GOSR1, GOSR2 and STX5. Functions in early/recycling endosome to TGN transport; as part of a SNARE complex composed of BET1L, GOSR1 and STX5. Has a S-palmitoyl transferase activity.</text>
</comment>
<reference evidence="13 14" key="1">
    <citation type="submission" date="2015-01" db="EMBL/GenBank/DDBJ databases">
        <title>Evolution of Trichinella species and genotypes.</title>
        <authorList>
            <person name="Korhonen P.K."/>
            <person name="Edoardo P."/>
            <person name="Giuseppe L.R."/>
            <person name="Gasser R.B."/>
        </authorList>
    </citation>
    <scope>NUCLEOTIDE SEQUENCE [LARGE SCALE GENOMIC DNA]</scope>
    <source>
        <strain evidence="13">ISS120</strain>
    </source>
</reference>
<dbReference type="Pfam" id="PF13774">
    <property type="entry name" value="Longin"/>
    <property type="match status" value="1"/>
</dbReference>
<dbReference type="EMBL" id="JYDI01000021">
    <property type="protein sequence ID" value="KRY58420.1"/>
    <property type="molecule type" value="Genomic_DNA"/>
</dbReference>
<dbReference type="InterPro" id="IPR045848">
    <property type="entry name" value="R-SNARE_YKT6"/>
</dbReference>
<evidence type="ECO:0000256" key="8">
    <source>
        <dbReference type="ARBA" id="ARBA00025256"/>
    </source>
</evidence>
<accession>A0A0V1DAM9</accession>
<evidence type="ECO:0000256" key="5">
    <source>
        <dbReference type="ARBA" id="ARBA00023139"/>
    </source>
</evidence>
<keyword evidence="5" id="KW-0564">Palmitate</keyword>
<evidence type="ECO:0000259" key="12">
    <source>
        <dbReference type="PROSITE" id="PS50892"/>
    </source>
</evidence>
<proteinExistence type="inferred from homology"/>
<feature type="domain" description="V-SNARE coiled-coil homology" evidence="12">
    <location>
        <begin position="139"/>
        <end position="199"/>
    </location>
</feature>
<keyword evidence="14" id="KW-1185">Reference proteome</keyword>
<comment type="caution">
    <text evidence="13">The sequence shown here is derived from an EMBL/GenBank/DDBJ whole genome shotgun (WGS) entry which is preliminary data.</text>
</comment>
<sequence>MKVFAIAVFYKSEPNAILLNGSFDLQSFSFFQRNSVRQFMVFTGKLIIDRSPIPNRTTVKEQGYLCHVYIRADCLSGLVVTDEEYPSRVAHNLLSKVLEDFSAKVPPAVWKVDREPEHIDYNGLDSFLARYQDPRTADAMTRVQEELDETKIILHNTIQAVLERGEKLDDLVERSEGLNVQSKMFYKQARKMNRCCTWFYNTLTINWVWNGIVKNAIWQLLMRH</sequence>
<keyword evidence="6" id="KW-0449">Lipoprotein</keyword>
<dbReference type="Proteomes" id="UP000054653">
    <property type="component" value="Unassembled WGS sequence"/>
</dbReference>
<keyword evidence="3" id="KW-0488">Methylation</keyword>
<dbReference type="GO" id="GO:0005484">
    <property type="term" value="F:SNAP receptor activity"/>
    <property type="evidence" value="ECO:0007669"/>
    <property type="project" value="TreeGrafter"/>
</dbReference>
<dbReference type="PROSITE" id="PS50892">
    <property type="entry name" value="V_SNARE"/>
    <property type="match status" value="1"/>
</dbReference>
<comment type="similarity">
    <text evidence="2">Belongs to the synaptobrevin family.</text>
</comment>
<dbReference type="CDD" id="cd14824">
    <property type="entry name" value="Longin"/>
    <property type="match status" value="1"/>
</dbReference>
<dbReference type="InterPro" id="IPR010908">
    <property type="entry name" value="Longin_dom"/>
</dbReference>
<evidence type="ECO:0000256" key="10">
    <source>
        <dbReference type="PROSITE-ProRule" id="PRU00290"/>
    </source>
</evidence>
<dbReference type="PROSITE" id="PS50859">
    <property type="entry name" value="LONGIN"/>
    <property type="match status" value="1"/>
</dbReference>
<evidence type="ECO:0000313" key="13">
    <source>
        <dbReference type="EMBL" id="KRY58420.1"/>
    </source>
</evidence>
<evidence type="ECO:0000256" key="3">
    <source>
        <dbReference type="ARBA" id="ARBA00022481"/>
    </source>
</evidence>
<dbReference type="OrthoDB" id="27923at2759"/>